<feature type="domain" description="Calcineurin-like phosphoesterase" evidence="2">
    <location>
        <begin position="155"/>
        <end position="347"/>
    </location>
</feature>
<proteinExistence type="predicted"/>
<keyword evidence="1" id="KW-0732">Signal</keyword>
<reference evidence="4 5" key="1">
    <citation type="submission" date="2016-10" db="EMBL/GenBank/DDBJ databases">
        <authorList>
            <person name="de Groot N.N."/>
        </authorList>
    </citation>
    <scope>NUCLEOTIDE SEQUENCE [LARGE SCALE GENOMIC DNA]</scope>
    <source>
        <strain evidence="4 5">DSM 28286</strain>
    </source>
</reference>
<name>A0A1I5RMJ7_9BACT</name>
<dbReference type="EMBL" id="FOXQ01000001">
    <property type="protein sequence ID" value="SFP59772.1"/>
    <property type="molecule type" value="Genomic_DNA"/>
</dbReference>
<evidence type="ECO:0000313" key="5">
    <source>
        <dbReference type="Proteomes" id="UP000199031"/>
    </source>
</evidence>
<protein>
    <submittedName>
        <fullName evidence="4">Purple acid Phosphatase, N-terminal domain</fullName>
    </submittedName>
</protein>
<dbReference type="Pfam" id="PF16656">
    <property type="entry name" value="Pur_ac_phosph_N"/>
    <property type="match status" value="1"/>
</dbReference>
<evidence type="ECO:0000259" key="3">
    <source>
        <dbReference type="Pfam" id="PF16656"/>
    </source>
</evidence>
<dbReference type="Pfam" id="PF00149">
    <property type="entry name" value="Metallophos"/>
    <property type="match status" value="1"/>
</dbReference>
<dbReference type="InterPro" id="IPR004843">
    <property type="entry name" value="Calcineurin-like_PHP"/>
</dbReference>
<dbReference type="SUPFAM" id="SSF56300">
    <property type="entry name" value="Metallo-dependent phosphatases"/>
    <property type="match status" value="1"/>
</dbReference>
<dbReference type="InterPro" id="IPR008963">
    <property type="entry name" value="Purple_acid_Pase-like_N"/>
</dbReference>
<dbReference type="GO" id="GO:0003993">
    <property type="term" value="F:acid phosphatase activity"/>
    <property type="evidence" value="ECO:0007669"/>
    <property type="project" value="InterPro"/>
</dbReference>
<dbReference type="Proteomes" id="UP000199031">
    <property type="component" value="Unassembled WGS sequence"/>
</dbReference>
<dbReference type="RefSeq" id="WP_090653834.1">
    <property type="nucleotide sequence ID" value="NZ_FOXQ01000001.1"/>
</dbReference>
<evidence type="ECO:0000313" key="4">
    <source>
        <dbReference type="EMBL" id="SFP59772.1"/>
    </source>
</evidence>
<evidence type="ECO:0000259" key="2">
    <source>
        <dbReference type="Pfam" id="PF00149"/>
    </source>
</evidence>
<feature type="domain" description="Purple acid phosphatase N-terminal" evidence="3">
    <location>
        <begin position="52"/>
        <end position="144"/>
    </location>
</feature>
<evidence type="ECO:0000256" key="1">
    <source>
        <dbReference type="ARBA" id="ARBA00022729"/>
    </source>
</evidence>
<dbReference type="Gene3D" id="3.60.21.10">
    <property type="match status" value="1"/>
</dbReference>
<gene>
    <name evidence="4" type="ORF">SAMN05444277_101327</name>
</gene>
<dbReference type="AlphaFoldDB" id="A0A1I5RMJ7"/>
<dbReference type="Gene3D" id="2.60.40.380">
    <property type="entry name" value="Purple acid phosphatase-like, N-terminal"/>
    <property type="match status" value="1"/>
</dbReference>
<dbReference type="SUPFAM" id="SSF49363">
    <property type="entry name" value="Purple acid phosphatase, N-terminal domain"/>
    <property type="match status" value="1"/>
</dbReference>
<accession>A0A1I5RMJ7</accession>
<dbReference type="InterPro" id="IPR029052">
    <property type="entry name" value="Metallo-depent_PP-like"/>
</dbReference>
<sequence length="407" mass="46575">MQKNTTYNRRNFIGDITKAGLVGLLPRPDFAEQNDAPVKNSAGALFITKPYLQNLSPTACTVIWITGKPCKSWVEYGTSAPDKKASHASIGLIDANYINKITLSNLQPGTKYCYRICSHEISDFQPYKLTWGADEQSELYYFTTPDTQEDNISWVVLNDIHDRPASFPLLFSLVKDFKYDFVFLNGDMFDYQTNQQQMIDHLLSPLGNIFSTTTPFIYTRGNHETRGVFARNHYNYFENPDNRYYFSFTRGPVHFVVLDTGEDKEDDHAEYGGLAAFDAYREEQEKWLAKEIETPAFKKAPFRVVMMHIPPYQSGDWHGTMHCRALFNPLFNKGKIDLLICGHTHRYGTYLADDATHHYPLVIGGGPLESKRTIIKVNANSRELKLVMLRDDGTEVGNVTVESRKRR</sequence>
<organism evidence="4 5">
    <name type="scientific">Parafilimonas terrae</name>
    <dbReference type="NCBI Taxonomy" id="1465490"/>
    <lineage>
        <taxon>Bacteria</taxon>
        <taxon>Pseudomonadati</taxon>
        <taxon>Bacteroidota</taxon>
        <taxon>Chitinophagia</taxon>
        <taxon>Chitinophagales</taxon>
        <taxon>Chitinophagaceae</taxon>
        <taxon>Parafilimonas</taxon>
    </lineage>
</organism>
<dbReference type="PANTHER" id="PTHR45867">
    <property type="entry name" value="PURPLE ACID PHOSPHATASE"/>
    <property type="match status" value="1"/>
</dbReference>
<dbReference type="GO" id="GO:0046872">
    <property type="term" value="F:metal ion binding"/>
    <property type="evidence" value="ECO:0007669"/>
    <property type="project" value="InterPro"/>
</dbReference>
<dbReference type="OrthoDB" id="596345at2"/>
<dbReference type="STRING" id="1465490.SAMN05444277_101327"/>
<dbReference type="PANTHER" id="PTHR45867:SF3">
    <property type="entry name" value="ACID PHOSPHATASE TYPE 7"/>
    <property type="match status" value="1"/>
</dbReference>
<keyword evidence="5" id="KW-1185">Reference proteome</keyword>
<dbReference type="InterPro" id="IPR015914">
    <property type="entry name" value="PAPs_N"/>
</dbReference>